<feature type="region of interest" description="Disordered" evidence="1">
    <location>
        <begin position="140"/>
        <end position="163"/>
    </location>
</feature>
<comment type="caution">
    <text evidence="2">The sequence shown here is derived from an EMBL/GenBank/DDBJ whole genome shotgun (WGS) entry which is preliminary data.</text>
</comment>
<feature type="non-terminal residue" evidence="2">
    <location>
        <position position="1"/>
    </location>
</feature>
<dbReference type="Gene3D" id="3.40.50.720">
    <property type="entry name" value="NAD(P)-binding Rossmann-like Domain"/>
    <property type="match status" value="1"/>
</dbReference>
<name>A0A9P4MVM4_9PLEO</name>
<evidence type="ECO:0000313" key="3">
    <source>
        <dbReference type="Proteomes" id="UP000799536"/>
    </source>
</evidence>
<organism evidence="2 3">
    <name type="scientific">Delitschia confertaspora ATCC 74209</name>
    <dbReference type="NCBI Taxonomy" id="1513339"/>
    <lineage>
        <taxon>Eukaryota</taxon>
        <taxon>Fungi</taxon>
        <taxon>Dikarya</taxon>
        <taxon>Ascomycota</taxon>
        <taxon>Pezizomycotina</taxon>
        <taxon>Dothideomycetes</taxon>
        <taxon>Pleosporomycetidae</taxon>
        <taxon>Pleosporales</taxon>
        <taxon>Delitschiaceae</taxon>
        <taxon>Delitschia</taxon>
    </lineage>
</organism>
<feature type="compositionally biased region" description="Acidic residues" evidence="1">
    <location>
        <begin position="142"/>
        <end position="163"/>
    </location>
</feature>
<feature type="region of interest" description="Disordered" evidence="1">
    <location>
        <begin position="42"/>
        <end position="62"/>
    </location>
</feature>
<dbReference type="OrthoDB" id="338614at2759"/>
<dbReference type="Proteomes" id="UP000799536">
    <property type="component" value="Unassembled WGS sequence"/>
</dbReference>
<sequence length="163" mass="17871">LKSLKDATLDQQCTVTRPGVAPIASALLVELLVSVLQHPSKARAPVDPSKIPSTASPSHPSLPPHFTHPLGMIPHTIRGYMSNFNNILVEGKPFDCCSACSDTILNLYREDPWDFLQRALNERGWVEEISGLAEVQRKADEAAAEIEWDEEDEGAEEGEGELV</sequence>
<dbReference type="AlphaFoldDB" id="A0A9P4MVM4"/>
<protein>
    <recommendedName>
        <fullName evidence="4">THIF-type NAD/FAD binding fold domain-containing protein</fullName>
    </recommendedName>
</protein>
<evidence type="ECO:0008006" key="4">
    <source>
        <dbReference type="Google" id="ProtNLM"/>
    </source>
</evidence>
<proteinExistence type="predicted"/>
<reference evidence="2" key="1">
    <citation type="journal article" date="2020" name="Stud. Mycol.">
        <title>101 Dothideomycetes genomes: a test case for predicting lifestyles and emergence of pathogens.</title>
        <authorList>
            <person name="Haridas S."/>
            <person name="Albert R."/>
            <person name="Binder M."/>
            <person name="Bloem J."/>
            <person name="Labutti K."/>
            <person name="Salamov A."/>
            <person name="Andreopoulos B."/>
            <person name="Baker S."/>
            <person name="Barry K."/>
            <person name="Bills G."/>
            <person name="Bluhm B."/>
            <person name="Cannon C."/>
            <person name="Castanera R."/>
            <person name="Culley D."/>
            <person name="Daum C."/>
            <person name="Ezra D."/>
            <person name="Gonzalez J."/>
            <person name="Henrissat B."/>
            <person name="Kuo A."/>
            <person name="Liang C."/>
            <person name="Lipzen A."/>
            <person name="Lutzoni F."/>
            <person name="Magnuson J."/>
            <person name="Mondo S."/>
            <person name="Nolan M."/>
            <person name="Ohm R."/>
            <person name="Pangilinan J."/>
            <person name="Park H.-J."/>
            <person name="Ramirez L."/>
            <person name="Alfaro M."/>
            <person name="Sun H."/>
            <person name="Tritt A."/>
            <person name="Yoshinaga Y."/>
            <person name="Zwiers L.-H."/>
            <person name="Turgeon B."/>
            <person name="Goodwin S."/>
            <person name="Spatafora J."/>
            <person name="Crous P."/>
            <person name="Grigoriev I."/>
        </authorList>
    </citation>
    <scope>NUCLEOTIDE SEQUENCE</scope>
    <source>
        <strain evidence="2">ATCC 74209</strain>
    </source>
</reference>
<evidence type="ECO:0000256" key="1">
    <source>
        <dbReference type="SAM" id="MobiDB-lite"/>
    </source>
</evidence>
<keyword evidence="3" id="KW-1185">Reference proteome</keyword>
<gene>
    <name evidence="2" type="ORF">GQ43DRAFT_371812</name>
</gene>
<dbReference type="EMBL" id="ML993982">
    <property type="protein sequence ID" value="KAF2201293.1"/>
    <property type="molecule type" value="Genomic_DNA"/>
</dbReference>
<accession>A0A9P4MVM4</accession>
<evidence type="ECO:0000313" key="2">
    <source>
        <dbReference type="EMBL" id="KAF2201293.1"/>
    </source>
</evidence>